<dbReference type="Pfam" id="PF24507">
    <property type="entry name" value="Ig_CFAP65_4th"/>
    <property type="match status" value="1"/>
</dbReference>
<evidence type="ECO:0000313" key="2">
    <source>
        <dbReference type="Ensembl" id="ENSSANP00000002021.1"/>
    </source>
</evidence>
<organism evidence="2 3">
    <name type="scientific">Sinocyclocheilus anshuiensis</name>
    <dbReference type="NCBI Taxonomy" id="1608454"/>
    <lineage>
        <taxon>Eukaryota</taxon>
        <taxon>Metazoa</taxon>
        <taxon>Chordata</taxon>
        <taxon>Craniata</taxon>
        <taxon>Vertebrata</taxon>
        <taxon>Euteleostomi</taxon>
        <taxon>Actinopterygii</taxon>
        <taxon>Neopterygii</taxon>
        <taxon>Teleostei</taxon>
        <taxon>Ostariophysi</taxon>
        <taxon>Cypriniformes</taxon>
        <taxon>Cyprinidae</taxon>
        <taxon>Cyprininae</taxon>
        <taxon>Sinocyclocheilus</taxon>
    </lineage>
</organism>
<dbReference type="GO" id="GO:0005737">
    <property type="term" value="C:cytoplasm"/>
    <property type="evidence" value="ECO:0007669"/>
    <property type="project" value="TreeGrafter"/>
</dbReference>
<dbReference type="InterPro" id="IPR013783">
    <property type="entry name" value="Ig-like_fold"/>
</dbReference>
<dbReference type="InterPro" id="IPR058536">
    <property type="entry name" value="Ig_CFAP65_4th"/>
</dbReference>
<feature type="domain" description="CFAP65 fourth Ig-like" evidence="1">
    <location>
        <begin position="2"/>
        <end position="40"/>
    </location>
</feature>
<evidence type="ECO:0000313" key="3">
    <source>
        <dbReference type="Proteomes" id="UP000472260"/>
    </source>
</evidence>
<name>A0A671K5T4_9TELE</name>
<dbReference type="GO" id="GO:0036126">
    <property type="term" value="C:sperm flagellum"/>
    <property type="evidence" value="ECO:0007669"/>
    <property type="project" value="TreeGrafter"/>
</dbReference>
<proteinExistence type="predicted"/>
<dbReference type="Proteomes" id="UP000472260">
    <property type="component" value="Unassembled WGS sequence"/>
</dbReference>
<dbReference type="PANTHER" id="PTHR46127">
    <property type="entry name" value="CILIA- AND FLAGELLA-ASSOCIATED PROTEIN 65"/>
    <property type="match status" value="1"/>
</dbReference>
<dbReference type="GO" id="GO:0007288">
    <property type="term" value="P:sperm axoneme assembly"/>
    <property type="evidence" value="ECO:0007669"/>
    <property type="project" value="TreeGrafter"/>
</dbReference>
<dbReference type="PANTHER" id="PTHR46127:SF1">
    <property type="entry name" value="CILIA- AND FLAGELLA-ASSOCIATED PROTEIN 65"/>
    <property type="match status" value="1"/>
</dbReference>
<dbReference type="Ensembl" id="ENSSANT00000002184.1">
    <property type="protein sequence ID" value="ENSSANP00000002021.1"/>
    <property type="gene ID" value="ENSSANG00000001181.1"/>
</dbReference>
<reference evidence="2" key="2">
    <citation type="submission" date="2025-09" db="UniProtKB">
        <authorList>
            <consortium name="Ensembl"/>
        </authorList>
    </citation>
    <scope>IDENTIFICATION</scope>
</reference>
<accession>A0A671K5T4</accession>
<dbReference type="Gene3D" id="2.60.40.10">
    <property type="entry name" value="Immunoglobulins"/>
    <property type="match status" value="1"/>
</dbReference>
<dbReference type="InterPro" id="IPR052614">
    <property type="entry name" value="CFAP65"/>
</dbReference>
<dbReference type="AlphaFoldDB" id="A0A671K5T4"/>
<reference evidence="2" key="1">
    <citation type="submission" date="2025-08" db="UniProtKB">
        <authorList>
            <consortium name="Ensembl"/>
        </authorList>
    </citation>
    <scope>IDENTIFICATION</scope>
</reference>
<keyword evidence="3" id="KW-1185">Reference proteome</keyword>
<evidence type="ECO:0000259" key="1">
    <source>
        <dbReference type="Pfam" id="PF24507"/>
    </source>
</evidence>
<protein>
    <recommendedName>
        <fullName evidence="1">CFAP65 fourth Ig-like domain-containing protein</fullName>
    </recommendedName>
</protein>
<sequence length="274" mass="30402">LTLRVKFHPYQPIAYHKTVTCLLLHREPLFLDLIGTCHSEQLKPAVLTPRHLSIYRMNLLRGLTCYPPDILSSLLDEHKLKLDDCGALLIQEVCICPSYFHVNSAPEAETELDNTSNPSRFPTPHVTIQPSELLFYDGPASKSVSITNHTKGKICLIWTHGAESPYSISPLSCELGPLKSTAFRVTYSPNQQNVFHVAQLECLTFYKVILDPEGCPSACVLPPSGLVPSGSHQILTFRCTPSPDHPASIPLTLHLNASPKHTQVNTMSYMAVRL</sequence>